<evidence type="ECO:0000313" key="3">
    <source>
        <dbReference type="Proteomes" id="UP000182121"/>
    </source>
</evidence>
<name>A0A1I0F2S4_9FIRM</name>
<sequence length="490" mass="54015">MVKEYIEEKECRKLNQEFSENLKDYQNRSANLTDEDWLIELIMRKCSHITKERAEKEALEILQSLDVCERDLSSLEDAGRQGISSEHWLEQKMQESAIGLSAYQYSCILRDFDNSLYRQNMEMAEALSRSSDGHIMMSPNLDGNIAEHMIARTTELQGYIQNKNIKVEVRGVNTANSVDVRAMNLETGKFQNYQLKFGEDAKATIGLIERGNYNNQQIIVPSEQLEEIRNHFKLKGSQKTITDHIEVNGVKGRSFTKAEMKQIQKQAQEEGIMPVLDDYYYSTKEYALSIGKNAGVTALQMAAVTTGLDVIAKVCQGKEIRTDEMVETALRSGTDTGVKVVASGTLHVAVRNEMIPFLSKSLGTNVITNIAFVGVENAKILFKMAEGKLSTVKGMDCMGRVTVSMTGGMMCMALAKGALEGFALGGAVGVGVGLVAGMVSYATGSSIGEKVYSTAKKVAQGAKKLALRAFDTLKSMKDKVMDKVHSIILA</sequence>
<dbReference type="EMBL" id="FOIO01000011">
    <property type="protein sequence ID" value="SET52132.1"/>
    <property type="molecule type" value="Genomic_DNA"/>
</dbReference>
<organism evidence="2 3">
    <name type="scientific">Enterocloster clostridioformis</name>
    <dbReference type="NCBI Taxonomy" id="1531"/>
    <lineage>
        <taxon>Bacteria</taxon>
        <taxon>Bacillati</taxon>
        <taxon>Bacillota</taxon>
        <taxon>Clostridia</taxon>
        <taxon>Lachnospirales</taxon>
        <taxon>Lachnospiraceae</taxon>
        <taxon>Enterocloster</taxon>
    </lineage>
</organism>
<protein>
    <submittedName>
        <fullName evidence="2">Uncharacterized protein</fullName>
    </submittedName>
</protein>
<accession>A0A1I0F2S4</accession>
<dbReference type="AlphaFoldDB" id="A0A1I0F2S4"/>
<gene>
    <name evidence="2" type="ORF">SAMN05216521_101178</name>
</gene>
<evidence type="ECO:0000313" key="2">
    <source>
        <dbReference type="EMBL" id="SET52132.1"/>
    </source>
</evidence>
<reference evidence="2 3" key="1">
    <citation type="submission" date="2016-10" db="EMBL/GenBank/DDBJ databases">
        <authorList>
            <person name="Varghese N."/>
            <person name="Submissions S."/>
        </authorList>
    </citation>
    <scope>NUCLEOTIDE SEQUENCE [LARGE SCALE GENOMIC DNA]</scope>
    <source>
        <strain evidence="2 3">NLAE-zl-C196</strain>
    </source>
</reference>
<dbReference type="RefSeq" id="WP_074662146.1">
    <property type="nucleotide sequence ID" value="NZ_FOIO01000011.1"/>
</dbReference>
<feature type="coiled-coil region" evidence="1">
    <location>
        <begin position="8"/>
        <end position="71"/>
    </location>
</feature>
<comment type="caution">
    <text evidence="2">The sequence shown here is derived from an EMBL/GenBank/DDBJ whole genome shotgun (WGS) entry which is preliminary data.</text>
</comment>
<evidence type="ECO:0000256" key="1">
    <source>
        <dbReference type="SAM" id="Coils"/>
    </source>
</evidence>
<keyword evidence="1" id="KW-0175">Coiled coil</keyword>
<dbReference type="Proteomes" id="UP000182121">
    <property type="component" value="Unassembled WGS sequence"/>
</dbReference>
<proteinExistence type="predicted"/>